<dbReference type="SUPFAM" id="SSF54160">
    <property type="entry name" value="Chromo domain-like"/>
    <property type="match status" value="1"/>
</dbReference>
<dbReference type="EMBL" id="SDIL01000044">
    <property type="protein sequence ID" value="RXK38673.1"/>
    <property type="molecule type" value="Genomic_DNA"/>
</dbReference>
<dbReference type="Gene3D" id="2.40.50.40">
    <property type="match status" value="1"/>
</dbReference>
<feature type="compositionally biased region" description="Basic and acidic residues" evidence="1">
    <location>
        <begin position="98"/>
        <end position="126"/>
    </location>
</feature>
<evidence type="ECO:0000313" key="3">
    <source>
        <dbReference type="Proteomes" id="UP000289152"/>
    </source>
</evidence>
<evidence type="ECO:0008006" key="4">
    <source>
        <dbReference type="Google" id="ProtNLM"/>
    </source>
</evidence>
<gene>
    <name evidence="2" type="ORF">M231_04080</name>
</gene>
<dbReference type="Proteomes" id="UP000289152">
    <property type="component" value="Unassembled WGS sequence"/>
</dbReference>
<sequence>MESEDSVSETEFLKATENSSVGYDVDFIHDYNQKTKKWLVHWSEFHCEEDSWEPLSVFDHPYTLIYLYHKQSAVPLPSFVPPMPISLNLEQEEEAQEEEGKEKEEEKKKEKIKEKEERRRKRAYGEHVDDLPKMRDEFAKKEKYTTEEEKCEFENSEHQYDNAYEALDAALEVALQAKKKSEGAGNNFYNFLGKFAK</sequence>
<dbReference type="CDD" id="cd00024">
    <property type="entry name" value="CD_CSD"/>
    <property type="match status" value="1"/>
</dbReference>
<proteinExistence type="predicted"/>
<name>A0A4Q1BLK8_TREME</name>
<dbReference type="VEuPathDB" id="FungiDB:TREMEDRAFT_59332"/>
<reference evidence="2 3" key="1">
    <citation type="submission" date="2016-06" db="EMBL/GenBank/DDBJ databases">
        <title>Evolution of pathogenesis and genome organization in the Tremellales.</title>
        <authorList>
            <person name="Cuomo C."/>
            <person name="Litvintseva A."/>
            <person name="Heitman J."/>
            <person name="Chen Y."/>
            <person name="Sun S."/>
            <person name="Springer D."/>
            <person name="Dromer F."/>
            <person name="Young S."/>
            <person name="Zeng Q."/>
            <person name="Chapman S."/>
            <person name="Gujja S."/>
            <person name="Saif S."/>
            <person name="Birren B."/>
        </authorList>
    </citation>
    <scope>NUCLEOTIDE SEQUENCE [LARGE SCALE GENOMIC DNA]</scope>
    <source>
        <strain evidence="2 3">ATCC 28783</strain>
    </source>
</reference>
<comment type="caution">
    <text evidence="2">The sequence shown here is derived from an EMBL/GenBank/DDBJ whole genome shotgun (WGS) entry which is preliminary data.</text>
</comment>
<evidence type="ECO:0000256" key="1">
    <source>
        <dbReference type="SAM" id="MobiDB-lite"/>
    </source>
</evidence>
<organism evidence="2 3">
    <name type="scientific">Tremella mesenterica</name>
    <name type="common">Jelly fungus</name>
    <dbReference type="NCBI Taxonomy" id="5217"/>
    <lineage>
        <taxon>Eukaryota</taxon>
        <taxon>Fungi</taxon>
        <taxon>Dikarya</taxon>
        <taxon>Basidiomycota</taxon>
        <taxon>Agaricomycotina</taxon>
        <taxon>Tremellomycetes</taxon>
        <taxon>Tremellales</taxon>
        <taxon>Tremellaceae</taxon>
        <taxon>Tremella</taxon>
    </lineage>
</organism>
<feature type="region of interest" description="Disordered" evidence="1">
    <location>
        <begin position="91"/>
        <end position="126"/>
    </location>
</feature>
<dbReference type="InterPro" id="IPR016197">
    <property type="entry name" value="Chromo-like_dom_sf"/>
</dbReference>
<evidence type="ECO:0000313" key="2">
    <source>
        <dbReference type="EMBL" id="RXK38673.1"/>
    </source>
</evidence>
<dbReference type="InParanoid" id="A0A4Q1BLK8"/>
<dbReference type="AlphaFoldDB" id="A0A4Q1BLK8"/>
<keyword evidence="3" id="KW-1185">Reference proteome</keyword>
<accession>A0A4Q1BLK8</accession>
<protein>
    <recommendedName>
        <fullName evidence="4">Chromo domain-containing protein</fullName>
    </recommendedName>
</protein>